<name>A0A8T2PJ00_9TELE</name>
<evidence type="ECO:0000256" key="1">
    <source>
        <dbReference type="SAM" id="MobiDB-lite"/>
    </source>
</evidence>
<sequence length="82" mass="9022">MTANIPTGKEQLRSWRPTPGVSLQPADLELSQPHRSGNNARTVLHNGQPHATELLTVCEALPVVQGEVFLFKWKHVELVSAS</sequence>
<comment type="caution">
    <text evidence="2">The sequence shown here is derived from an EMBL/GenBank/DDBJ whole genome shotgun (WGS) entry which is preliminary data.</text>
</comment>
<protein>
    <submittedName>
        <fullName evidence="2">Uncharacterized protein</fullName>
    </submittedName>
</protein>
<accession>A0A8T2PJ00</accession>
<dbReference type="EMBL" id="JAFBMS010000006">
    <property type="protein sequence ID" value="KAG9351736.1"/>
    <property type="molecule type" value="Genomic_DNA"/>
</dbReference>
<feature type="region of interest" description="Disordered" evidence="1">
    <location>
        <begin position="1"/>
        <end position="25"/>
    </location>
</feature>
<organism evidence="2 3">
    <name type="scientific">Albula glossodonta</name>
    <name type="common">roundjaw bonefish</name>
    <dbReference type="NCBI Taxonomy" id="121402"/>
    <lineage>
        <taxon>Eukaryota</taxon>
        <taxon>Metazoa</taxon>
        <taxon>Chordata</taxon>
        <taxon>Craniata</taxon>
        <taxon>Vertebrata</taxon>
        <taxon>Euteleostomi</taxon>
        <taxon>Actinopterygii</taxon>
        <taxon>Neopterygii</taxon>
        <taxon>Teleostei</taxon>
        <taxon>Albuliformes</taxon>
        <taxon>Albulidae</taxon>
        <taxon>Albula</taxon>
    </lineage>
</organism>
<evidence type="ECO:0000313" key="3">
    <source>
        <dbReference type="Proteomes" id="UP000824540"/>
    </source>
</evidence>
<evidence type="ECO:0000313" key="2">
    <source>
        <dbReference type="EMBL" id="KAG9351736.1"/>
    </source>
</evidence>
<proteinExistence type="predicted"/>
<dbReference type="Proteomes" id="UP000824540">
    <property type="component" value="Unassembled WGS sequence"/>
</dbReference>
<keyword evidence="3" id="KW-1185">Reference proteome</keyword>
<dbReference type="AlphaFoldDB" id="A0A8T2PJ00"/>
<reference evidence="2" key="1">
    <citation type="thesis" date="2021" institute="BYU ScholarsArchive" country="Provo, UT, USA">
        <title>Applications of and Algorithms for Genome Assembly and Genomic Analyses with an Emphasis on Marine Teleosts.</title>
        <authorList>
            <person name="Pickett B.D."/>
        </authorList>
    </citation>
    <scope>NUCLEOTIDE SEQUENCE</scope>
    <source>
        <strain evidence="2">HI-2016</strain>
    </source>
</reference>
<gene>
    <name evidence="2" type="ORF">JZ751_022987</name>
</gene>